<reference evidence="1 2" key="1">
    <citation type="journal article" date="2020" name="ISME J.">
        <title>Uncovering the hidden diversity of litter-decomposition mechanisms in mushroom-forming fungi.</title>
        <authorList>
            <person name="Floudas D."/>
            <person name="Bentzer J."/>
            <person name="Ahren D."/>
            <person name="Johansson T."/>
            <person name="Persson P."/>
            <person name="Tunlid A."/>
        </authorList>
    </citation>
    <scope>NUCLEOTIDE SEQUENCE [LARGE SCALE GENOMIC DNA]</scope>
    <source>
        <strain evidence="1 2">CBS 661.87</strain>
    </source>
</reference>
<dbReference type="Proteomes" id="UP000565441">
    <property type="component" value="Unassembled WGS sequence"/>
</dbReference>
<dbReference type="EMBL" id="JAACJP010000033">
    <property type="protein sequence ID" value="KAF5375511.1"/>
    <property type="molecule type" value="Genomic_DNA"/>
</dbReference>
<proteinExistence type="predicted"/>
<name>A0A8H5H225_9AGAR</name>
<sequence length="163" mass="17974">MEFIFEHLPNKNLDGSLQIMYTIHGSKDLEEIELTHLDGHGNGAVDHTQLVSDHPFNFIPLLLPQLSVFYLSGPWTSSSSSSSAAALTCIDFRECATPVPLYAGIRKAEGARHPGARLLIVTKRSRWLALKNHRAELKDLMEEYGSVEVGLGCGDGVCVSRVW</sequence>
<evidence type="ECO:0000313" key="1">
    <source>
        <dbReference type="EMBL" id="KAF5375511.1"/>
    </source>
</evidence>
<organism evidence="1 2">
    <name type="scientific">Tricholomella constricta</name>
    <dbReference type="NCBI Taxonomy" id="117010"/>
    <lineage>
        <taxon>Eukaryota</taxon>
        <taxon>Fungi</taxon>
        <taxon>Dikarya</taxon>
        <taxon>Basidiomycota</taxon>
        <taxon>Agaricomycotina</taxon>
        <taxon>Agaricomycetes</taxon>
        <taxon>Agaricomycetidae</taxon>
        <taxon>Agaricales</taxon>
        <taxon>Tricholomatineae</taxon>
        <taxon>Lyophyllaceae</taxon>
        <taxon>Tricholomella</taxon>
    </lineage>
</organism>
<keyword evidence="2" id="KW-1185">Reference proteome</keyword>
<protein>
    <submittedName>
        <fullName evidence="1">Uncharacterized protein</fullName>
    </submittedName>
</protein>
<evidence type="ECO:0000313" key="2">
    <source>
        <dbReference type="Proteomes" id="UP000565441"/>
    </source>
</evidence>
<dbReference type="AlphaFoldDB" id="A0A8H5H225"/>
<gene>
    <name evidence="1" type="ORF">D9615_009148</name>
</gene>
<comment type="caution">
    <text evidence="1">The sequence shown here is derived from an EMBL/GenBank/DDBJ whole genome shotgun (WGS) entry which is preliminary data.</text>
</comment>
<accession>A0A8H5H225</accession>